<keyword evidence="2" id="KW-0963">Cytoplasm</keyword>
<sequence>MFVKNELKKIQKLLSPDHPETLKSQMEDEEMFGGEDEDERKSCREAFLKITLHFLRRLKQHEMADHLQSKIFAPLCKRELKAQLKKKFQCVFEGIAKAGSPTLLNQIYTELHITEGGTAEVNDEHEVRQIETASRKPDRAETTIRQEDIFKVSPGRDEPIRTVLTKGVAGIGKTVLTQKYSLDWAEDEANQDIQFIFPFTFRELNVLKEEKFSLVELVHHFFTETKEAGICSFEDFQVVFIFDGLDECRLNLDFNKTKILTETRKSTSLDELLTNLIRGNLLPSARLWITTRPAAANQIPPQCVDMVTEVRGFTDPQKEEYFRKRFRDEEQASRIISHIKKARSLHIMCHIPVFCWITATVLEDVLETREGGQLPKTLTEMYIHFLVVQAKVKRIKYDGGAETDPHWSPESRKMIESLGKLAFDQLQKGNLIFYEPDLTECGIDIRAASVYSGVFTQIFKEEKQLYQNKVFCFVHLSVQEFLAALHVHLTFINSGLNLLEEQQTTSMWPKLSDKPKLQSLHQCAVDKALQSPNGHLDLFLRFLLGLKTNQTRLQGLMTQTGSSAQTNQEAVQYIKKKLSENLSAEKSINLFHCLNELNDRSLLEEIQQSLRSGRLSTDKLSPAQWSALVFILLSSEKDLDEFNLKKYFASEEALLRLLPVVKVSKKALLRGCGLSEISCDYLAAALKSNPSHLRELDLSYNNKLQDSGVKHLCGFLESPGCGLETLRLIDCGLSKISCDYLAAALKSNPSHLRQLDLSNNNKLQDSGVKHLCGFLESPGCGLETLRLSFCGLSKISCDYLAAPLKSNPSLLRELNLWGNNLKHPDVKQLSDLKQSPDYRLETLV</sequence>
<keyword evidence="3" id="KW-0433">Leucine-rich repeat</keyword>
<evidence type="ECO:0000256" key="3">
    <source>
        <dbReference type="ARBA" id="ARBA00022614"/>
    </source>
</evidence>
<evidence type="ECO:0000256" key="2">
    <source>
        <dbReference type="ARBA" id="ARBA00022490"/>
    </source>
</evidence>
<dbReference type="InterPro" id="IPR051261">
    <property type="entry name" value="NLR"/>
</dbReference>
<evidence type="ECO:0000259" key="8">
    <source>
        <dbReference type="PROSITE" id="PS50837"/>
    </source>
</evidence>
<keyword evidence="10" id="KW-1185">Reference proteome</keyword>
<reference evidence="9" key="2">
    <citation type="submission" date="2025-09" db="UniProtKB">
        <authorList>
            <consortium name="Ensembl"/>
        </authorList>
    </citation>
    <scope>IDENTIFICATION</scope>
</reference>
<evidence type="ECO:0000256" key="1">
    <source>
        <dbReference type="ARBA" id="ARBA00004496"/>
    </source>
</evidence>
<dbReference type="InterPro" id="IPR041075">
    <property type="entry name" value="NOD1/2_WH"/>
</dbReference>
<evidence type="ECO:0000256" key="4">
    <source>
        <dbReference type="ARBA" id="ARBA00022737"/>
    </source>
</evidence>
<evidence type="ECO:0000313" key="10">
    <source>
        <dbReference type="Proteomes" id="UP000005207"/>
    </source>
</evidence>
<dbReference type="Pfam" id="PF17779">
    <property type="entry name" value="WHD_NOD2"/>
    <property type="match status" value="1"/>
</dbReference>
<dbReference type="InterPro" id="IPR007111">
    <property type="entry name" value="NACHT_NTPase"/>
</dbReference>
<dbReference type="InterPro" id="IPR001611">
    <property type="entry name" value="Leu-rich_rpt"/>
</dbReference>
<dbReference type="InterPro" id="IPR029495">
    <property type="entry name" value="NACHT-assoc"/>
</dbReference>
<dbReference type="PANTHER" id="PTHR24106">
    <property type="entry name" value="NACHT, LRR AND CARD DOMAINS-CONTAINING"/>
    <property type="match status" value="1"/>
</dbReference>
<name>A0A669CQK2_ORENI</name>
<dbReference type="FunFam" id="3.40.50.300:FF:001524">
    <property type="entry name" value="Si:dkey-126g1.7"/>
    <property type="match status" value="1"/>
</dbReference>
<dbReference type="Pfam" id="PF14484">
    <property type="entry name" value="FISNA"/>
    <property type="match status" value="1"/>
</dbReference>
<evidence type="ECO:0000256" key="7">
    <source>
        <dbReference type="SAM" id="MobiDB-lite"/>
    </source>
</evidence>
<keyword evidence="4" id="KW-0677">Repeat</keyword>
<feature type="domain" description="NACHT" evidence="8">
    <location>
        <begin position="161"/>
        <end position="295"/>
    </location>
</feature>
<keyword evidence="5" id="KW-0547">Nucleotide-binding</keyword>
<organism evidence="9 10">
    <name type="scientific">Oreochromis niloticus</name>
    <name type="common">Nile tilapia</name>
    <name type="synonym">Tilapia nilotica</name>
    <dbReference type="NCBI Taxonomy" id="8128"/>
    <lineage>
        <taxon>Eukaryota</taxon>
        <taxon>Metazoa</taxon>
        <taxon>Chordata</taxon>
        <taxon>Craniata</taxon>
        <taxon>Vertebrata</taxon>
        <taxon>Euteleostomi</taxon>
        <taxon>Actinopterygii</taxon>
        <taxon>Neopterygii</taxon>
        <taxon>Teleostei</taxon>
        <taxon>Neoteleostei</taxon>
        <taxon>Acanthomorphata</taxon>
        <taxon>Ovalentaria</taxon>
        <taxon>Cichlomorphae</taxon>
        <taxon>Cichliformes</taxon>
        <taxon>Cichlidae</taxon>
        <taxon>African cichlids</taxon>
        <taxon>Pseudocrenilabrinae</taxon>
        <taxon>Oreochromini</taxon>
        <taxon>Oreochromis</taxon>
    </lineage>
</organism>
<feature type="region of interest" description="Disordered" evidence="7">
    <location>
        <begin position="18"/>
        <end position="37"/>
    </location>
</feature>
<dbReference type="SMART" id="SM00368">
    <property type="entry name" value="LRR_RI"/>
    <property type="match status" value="6"/>
</dbReference>
<dbReference type="Pfam" id="PF05729">
    <property type="entry name" value="NACHT"/>
    <property type="match status" value="1"/>
</dbReference>
<protein>
    <recommendedName>
        <fullName evidence="8">NACHT domain-containing protein</fullName>
    </recommendedName>
</protein>
<accession>A0A669CQK2</accession>
<evidence type="ECO:0000256" key="5">
    <source>
        <dbReference type="ARBA" id="ARBA00022741"/>
    </source>
</evidence>
<dbReference type="Ensembl" id="ENSONIT00000086486.1">
    <property type="protein sequence ID" value="ENSONIP00000048714.1"/>
    <property type="gene ID" value="ENSONIG00000030371.1"/>
</dbReference>
<evidence type="ECO:0000313" key="9">
    <source>
        <dbReference type="Ensembl" id="ENSONIP00000048714.1"/>
    </source>
</evidence>
<feature type="compositionally biased region" description="Acidic residues" evidence="7">
    <location>
        <begin position="27"/>
        <end position="37"/>
    </location>
</feature>
<dbReference type="Proteomes" id="UP000005207">
    <property type="component" value="Unplaced"/>
</dbReference>
<dbReference type="InterPro" id="IPR027417">
    <property type="entry name" value="P-loop_NTPase"/>
</dbReference>
<dbReference type="GeneTree" id="ENSGT01150000286915"/>
<dbReference type="AlphaFoldDB" id="A0A669CQK2"/>
<dbReference type="GO" id="GO:0005737">
    <property type="term" value="C:cytoplasm"/>
    <property type="evidence" value="ECO:0007669"/>
    <property type="project" value="UniProtKB-SubCell"/>
</dbReference>
<keyword evidence="6" id="KW-0067">ATP-binding</keyword>
<dbReference type="Gene3D" id="3.80.10.10">
    <property type="entry name" value="Ribonuclease Inhibitor"/>
    <property type="match status" value="1"/>
</dbReference>
<dbReference type="Pfam" id="PF17776">
    <property type="entry name" value="NLRC4_HD2"/>
    <property type="match status" value="1"/>
</dbReference>
<dbReference type="SUPFAM" id="SSF52047">
    <property type="entry name" value="RNI-like"/>
    <property type="match status" value="1"/>
</dbReference>
<dbReference type="InterPro" id="IPR041267">
    <property type="entry name" value="NLRP_HD2"/>
</dbReference>
<dbReference type="GO" id="GO:0005524">
    <property type="term" value="F:ATP binding"/>
    <property type="evidence" value="ECO:0007669"/>
    <property type="project" value="UniProtKB-KW"/>
</dbReference>
<dbReference type="PROSITE" id="PS50837">
    <property type="entry name" value="NACHT"/>
    <property type="match status" value="1"/>
</dbReference>
<proteinExistence type="predicted"/>
<dbReference type="SMART" id="SM01288">
    <property type="entry name" value="FISNA"/>
    <property type="match status" value="1"/>
</dbReference>
<dbReference type="InterPro" id="IPR032675">
    <property type="entry name" value="LRR_dom_sf"/>
</dbReference>
<dbReference type="Pfam" id="PF13516">
    <property type="entry name" value="LRR_6"/>
    <property type="match status" value="2"/>
</dbReference>
<reference evidence="9" key="1">
    <citation type="submission" date="2025-08" db="UniProtKB">
        <authorList>
            <consortium name="Ensembl"/>
        </authorList>
    </citation>
    <scope>IDENTIFICATION</scope>
</reference>
<evidence type="ECO:0000256" key="6">
    <source>
        <dbReference type="ARBA" id="ARBA00022840"/>
    </source>
</evidence>
<comment type="subcellular location">
    <subcellularLocation>
        <location evidence="1">Cytoplasm</location>
    </subcellularLocation>
</comment>
<dbReference type="Gene3D" id="3.40.50.300">
    <property type="entry name" value="P-loop containing nucleotide triphosphate hydrolases"/>
    <property type="match status" value="1"/>
</dbReference>